<feature type="region of interest" description="Disordered" evidence="1">
    <location>
        <begin position="289"/>
        <end position="316"/>
    </location>
</feature>
<proteinExistence type="predicted"/>
<dbReference type="AlphaFoldDB" id="A0A815V4V3"/>
<organism evidence="2 3">
    <name type="scientific">Rotaria sordida</name>
    <dbReference type="NCBI Taxonomy" id="392033"/>
    <lineage>
        <taxon>Eukaryota</taxon>
        <taxon>Metazoa</taxon>
        <taxon>Spiralia</taxon>
        <taxon>Gnathifera</taxon>
        <taxon>Rotifera</taxon>
        <taxon>Eurotatoria</taxon>
        <taxon>Bdelloidea</taxon>
        <taxon>Philodinida</taxon>
        <taxon>Philodinidae</taxon>
        <taxon>Rotaria</taxon>
    </lineage>
</organism>
<evidence type="ECO:0000313" key="2">
    <source>
        <dbReference type="EMBL" id="CAF1527483.1"/>
    </source>
</evidence>
<sequence length="393" mass="44827">NSHLENYQLSEGVNEETARIGRLLLGSIPTSFIDDVHNTSQTPISVQSKLKNTRFIVPDQNDIYDSPRKIYSRTQQRIHEEYDEELNDEVHRDSAYSSNQERINMQQLHYESLSECYSGYSFIQSDFLTPNISSLQSTTDEAYESEPTTMTSSVKITKHIHPNLEHEFEYPSPPPPVPDRRLKPNYLKSPTIKSRLIQQDSIDTVEYSIIQKPKLLPLTSVQQLVISTSNNSNLSSTQIMNSRHYCGSIPVSNKLIQSCIDTITIKSKEDLNDKIKDKRNSRVLNCLHSSKIDDNNNNNNNYKRNTIPKSPPSSLNKMKTKKRKLITDFDEATNGLAILLPASKDNLNDLTNKQNSNKTSTPLTTKRVNGMIKDQRVIDNVKSDRSVFYETSV</sequence>
<feature type="compositionally biased region" description="Polar residues" evidence="1">
    <location>
        <begin position="302"/>
        <end position="316"/>
    </location>
</feature>
<protein>
    <submittedName>
        <fullName evidence="2">Uncharacterized protein</fullName>
    </submittedName>
</protein>
<gene>
    <name evidence="2" type="ORF">SEV965_LOCUS37344</name>
</gene>
<accession>A0A815V4V3</accession>
<dbReference type="Proteomes" id="UP000663889">
    <property type="component" value="Unassembled WGS sequence"/>
</dbReference>
<evidence type="ECO:0000313" key="3">
    <source>
        <dbReference type="Proteomes" id="UP000663889"/>
    </source>
</evidence>
<reference evidence="2" key="1">
    <citation type="submission" date="2021-02" db="EMBL/GenBank/DDBJ databases">
        <authorList>
            <person name="Nowell W R."/>
        </authorList>
    </citation>
    <scope>NUCLEOTIDE SEQUENCE</scope>
</reference>
<feature type="non-terminal residue" evidence="2">
    <location>
        <position position="393"/>
    </location>
</feature>
<comment type="caution">
    <text evidence="2">The sequence shown here is derived from an EMBL/GenBank/DDBJ whole genome shotgun (WGS) entry which is preliminary data.</text>
</comment>
<name>A0A815V4V3_9BILA</name>
<evidence type="ECO:0000256" key="1">
    <source>
        <dbReference type="SAM" id="MobiDB-lite"/>
    </source>
</evidence>
<dbReference type="EMBL" id="CAJNOU010007621">
    <property type="protein sequence ID" value="CAF1527483.1"/>
    <property type="molecule type" value="Genomic_DNA"/>
</dbReference>